<sequence length="122" mass="12673">MKLLRTLILLLLCAVLPLSGLAATGMAGDCPMQQSMSMPMHGDGAASVSMPGCDMAKSSSPGKAKGVFCKATAQCQFASIYYPAVPVTVSRPVTRGSPVVFHYTGAFTGRAPAGLWRPPRAV</sequence>
<dbReference type="OrthoDB" id="6162547at2"/>
<protein>
    <recommendedName>
        <fullName evidence="4">Lipoprotein</fullName>
    </recommendedName>
</protein>
<evidence type="ECO:0000313" key="2">
    <source>
        <dbReference type="EMBL" id="QBR01618.1"/>
    </source>
</evidence>
<gene>
    <name evidence="2" type="ORF">E1956_31100</name>
</gene>
<dbReference type="EMBL" id="CP038150">
    <property type="protein sequence ID" value="QBR01618.1"/>
    <property type="molecule type" value="Genomic_DNA"/>
</dbReference>
<proteinExistence type="predicted"/>
<dbReference type="KEGG" id="ppai:E1956_31100"/>
<feature type="chain" id="PRO_5020973673" description="Lipoprotein" evidence="1">
    <location>
        <begin position="23"/>
        <end position="122"/>
    </location>
</feature>
<evidence type="ECO:0000256" key="1">
    <source>
        <dbReference type="SAM" id="SignalP"/>
    </source>
</evidence>
<keyword evidence="1" id="KW-0732">Signal</keyword>
<organism evidence="2 3">
    <name type="scientific">Paraburkholderia pallida</name>
    <dbReference type="NCBI Taxonomy" id="2547399"/>
    <lineage>
        <taxon>Bacteria</taxon>
        <taxon>Pseudomonadati</taxon>
        <taxon>Pseudomonadota</taxon>
        <taxon>Betaproteobacteria</taxon>
        <taxon>Burkholderiales</taxon>
        <taxon>Burkholderiaceae</taxon>
        <taxon>Paraburkholderia</taxon>
    </lineage>
</organism>
<evidence type="ECO:0000313" key="3">
    <source>
        <dbReference type="Proteomes" id="UP000295727"/>
    </source>
</evidence>
<name>A0A4P7D1A4_9BURK</name>
<evidence type="ECO:0008006" key="4">
    <source>
        <dbReference type="Google" id="ProtNLM"/>
    </source>
</evidence>
<dbReference type="Proteomes" id="UP000295727">
    <property type="component" value="Chromosome 3"/>
</dbReference>
<dbReference type="AlphaFoldDB" id="A0A4P7D1A4"/>
<accession>A0A4P7D1A4</accession>
<reference evidence="2 3" key="1">
    <citation type="submission" date="2019-03" db="EMBL/GenBank/DDBJ databases">
        <title>Paraburkholderia sp. 7MH5, isolated from subtropical forest soil.</title>
        <authorList>
            <person name="Gao Z.-H."/>
            <person name="Qiu L.-H."/>
        </authorList>
    </citation>
    <scope>NUCLEOTIDE SEQUENCE [LARGE SCALE GENOMIC DNA]</scope>
    <source>
        <strain evidence="2 3">7MH5</strain>
    </source>
</reference>
<keyword evidence="3" id="KW-1185">Reference proteome</keyword>
<dbReference type="RefSeq" id="WP_134756462.1">
    <property type="nucleotide sequence ID" value="NZ_CP038150.1"/>
</dbReference>
<feature type="signal peptide" evidence="1">
    <location>
        <begin position="1"/>
        <end position="22"/>
    </location>
</feature>